<organism evidence="2 3">
    <name type="scientific">Solanum commersonii</name>
    <name type="common">Commerson's wild potato</name>
    <name type="synonym">Commerson's nightshade</name>
    <dbReference type="NCBI Taxonomy" id="4109"/>
    <lineage>
        <taxon>Eukaryota</taxon>
        <taxon>Viridiplantae</taxon>
        <taxon>Streptophyta</taxon>
        <taxon>Embryophyta</taxon>
        <taxon>Tracheophyta</taxon>
        <taxon>Spermatophyta</taxon>
        <taxon>Magnoliopsida</taxon>
        <taxon>eudicotyledons</taxon>
        <taxon>Gunneridae</taxon>
        <taxon>Pentapetalae</taxon>
        <taxon>asterids</taxon>
        <taxon>lamiids</taxon>
        <taxon>Solanales</taxon>
        <taxon>Solanaceae</taxon>
        <taxon>Solanoideae</taxon>
        <taxon>Solaneae</taxon>
        <taxon>Solanum</taxon>
    </lineage>
</organism>
<feature type="region of interest" description="Disordered" evidence="1">
    <location>
        <begin position="17"/>
        <end position="44"/>
    </location>
</feature>
<evidence type="ECO:0000256" key="1">
    <source>
        <dbReference type="SAM" id="MobiDB-lite"/>
    </source>
</evidence>
<proteinExistence type="predicted"/>
<comment type="caution">
    <text evidence="2">The sequence shown here is derived from an EMBL/GenBank/DDBJ whole genome shotgun (WGS) entry which is preliminary data.</text>
</comment>
<dbReference type="Proteomes" id="UP000824120">
    <property type="component" value="Chromosome 8"/>
</dbReference>
<evidence type="ECO:0000313" key="2">
    <source>
        <dbReference type="EMBL" id="KAG5591691.1"/>
    </source>
</evidence>
<sequence length="79" mass="8645">MSVKTLAIERVGPDRKINAFSSSNEPRAAIDPVGPNGQTGPFSRSNEPRAVFGFFLIQKSDVIYVEICHGRSLRPLTLS</sequence>
<dbReference type="EMBL" id="JACXVP010000008">
    <property type="protein sequence ID" value="KAG5591691.1"/>
    <property type="molecule type" value="Genomic_DNA"/>
</dbReference>
<dbReference type="AlphaFoldDB" id="A0A9J5XTP1"/>
<name>A0A9J5XTP1_SOLCO</name>
<evidence type="ECO:0000313" key="3">
    <source>
        <dbReference type="Proteomes" id="UP000824120"/>
    </source>
</evidence>
<protein>
    <submittedName>
        <fullName evidence="2">Uncharacterized protein</fullName>
    </submittedName>
</protein>
<accession>A0A9J5XTP1</accession>
<gene>
    <name evidence="2" type="ORF">H5410_042205</name>
</gene>
<keyword evidence="3" id="KW-1185">Reference proteome</keyword>
<reference evidence="2 3" key="1">
    <citation type="submission" date="2020-09" db="EMBL/GenBank/DDBJ databases">
        <title>De no assembly of potato wild relative species, Solanum commersonii.</title>
        <authorList>
            <person name="Cho K."/>
        </authorList>
    </citation>
    <scope>NUCLEOTIDE SEQUENCE [LARGE SCALE GENOMIC DNA]</scope>
    <source>
        <strain evidence="2">LZ3.2</strain>
        <tissue evidence="2">Leaf</tissue>
    </source>
</reference>